<gene>
    <name evidence="3" type="ORF">PMAYCL1PPCAC_31117</name>
</gene>
<evidence type="ECO:0000256" key="2">
    <source>
        <dbReference type="SAM" id="MobiDB-lite"/>
    </source>
</evidence>
<evidence type="ECO:0000256" key="1">
    <source>
        <dbReference type="SAM" id="Coils"/>
    </source>
</evidence>
<protein>
    <submittedName>
        <fullName evidence="3">Uncharacterized protein</fullName>
    </submittedName>
</protein>
<feature type="region of interest" description="Disordered" evidence="2">
    <location>
        <begin position="29"/>
        <end position="61"/>
    </location>
</feature>
<comment type="caution">
    <text evidence="3">The sequence shown here is derived from an EMBL/GenBank/DDBJ whole genome shotgun (WGS) entry which is preliminary data.</text>
</comment>
<organism evidence="3 4">
    <name type="scientific">Pristionchus mayeri</name>
    <dbReference type="NCBI Taxonomy" id="1317129"/>
    <lineage>
        <taxon>Eukaryota</taxon>
        <taxon>Metazoa</taxon>
        <taxon>Ecdysozoa</taxon>
        <taxon>Nematoda</taxon>
        <taxon>Chromadorea</taxon>
        <taxon>Rhabditida</taxon>
        <taxon>Rhabditina</taxon>
        <taxon>Diplogasteromorpha</taxon>
        <taxon>Diplogasteroidea</taxon>
        <taxon>Neodiplogasteridae</taxon>
        <taxon>Pristionchus</taxon>
    </lineage>
</organism>
<name>A0AAN5DF17_9BILA</name>
<keyword evidence="1" id="KW-0175">Coiled coil</keyword>
<reference evidence="4" key="1">
    <citation type="submission" date="2022-10" db="EMBL/GenBank/DDBJ databases">
        <title>Genome assembly of Pristionchus species.</title>
        <authorList>
            <person name="Yoshida K."/>
            <person name="Sommer R.J."/>
        </authorList>
    </citation>
    <scope>NUCLEOTIDE SEQUENCE [LARGE SCALE GENOMIC DNA]</scope>
    <source>
        <strain evidence="4">RS5460</strain>
    </source>
</reference>
<evidence type="ECO:0000313" key="3">
    <source>
        <dbReference type="EMBL" id="GMR60922.1"/>
    </source>
</evidence>
<keyword evidence="4" id="KW-1185">Reference proteome</keyword>
<dbReference type="AlphaFoldDB" id="A0AAN5DF17"/>
<dbReference type="Proteomes" id="UP001328107">
    <property type="component" value="Unassembled WGS sequence"/>
</dbReference>
<dbReference type="EMBL" id="BTRK01000006">
    <property type="protein sequence ID" value="GMR60922.1"/>
    <property type="molecule type" value="Genomic_DNA"/>
</dbReference>
<proteinExistence type="predicted"/>
<feature type="non-terminal residue" evidence="3">
    <location>
        <position position="1"/>
    </location>
</feature>
<accession>A0AAN5DF17</accession>
<feature type="compositionally biased region" description="Basic and acidic residues" evidence="2">
    <location>
        <begin position="29"/>
        <end position="55"/>
    </location>
</feature>
<evidence type="ECO:0000313" key="4">
    <source>
        <dbReference type="Proteomes" id="UP001328107"/>
    </source>
</evidence>
<sequence>TPSVFPFCMEGFGILTTFGDDDYNNVHAPLERHDRVTPGREERREEQEKEGKTESSTHSSLISKVRDWYEARKEAFLKRRRDRKIEQLRKDLLKARERMNKIQREVR</sequence>
<feature type="coiled-coil region" evidence="1">
    <location>
        <begin position="78"/>
        <end position="105"/>
    </location>
</feature>